<dbReference type="Gene3D" id="2.60.260.20">
    <property type="entry name" value="Urease metallochaperone UreE, N-terminal domain"/>
    <property type="match status" value="2"/>
</dbReference>
<protein>
    <recommendedName>
        <fullName evidence="5">J domain-containing protein</fullName>
    </recommendedName>
</protein>
<reference evidence="6" key="3">
    <citation type="submission" date="2025-08" db="UniProtKB">
        <authorList>
            <consortium name="Ensembl"/>
        </authorList>
    </citation>
    <scope>IDENTIFICATION</scope>
</reference>
<dbReference type="SUPFAM" id="SSF49493">
    <property type="entry name" value="HSP40/DnaJ peptide-binding domain"/>
    <property type="match status" value="1"/>
</dbReference>
<organism evidence="6 7">
    <name type="scientific">Ciona intestinalis</name>
    <name type="common">Transparent sea squirt</name>
    <name type="synonym">Ascidia intestinalis</name>
    <dbReference type="NCBI Taxonomy" id="7719"/>
    <lineage>
        <taxon>Eukaryota</taxon>
        <taxon>Metazoa</taxon>
        <taxon>Chordata</taxon>
        <taxon>Tunicata</taxon>
        <taxon>Ascidiacea</taxon>
        <taxon>Phlebobranchia</taxon>
        <taxon>Cionidae</taxon>
        <taxon>Ciona</taxon>
    </lineage>
</organism>
<dbReference type="SUPFAM" id="SSF46565">
    <property type="entry name" value="Chaperone J-domain"/>
    <property type="match status" value="1"/>
</dbReference>
<evidence type="ECO:0000256" key="3">
    <source>
        <dbReference type="ARBA" id="ARBA00022771"/>
    </source>
</evidence>
<dbReference type="PROSITE" id="PS50076">
    <property type="entry name" value="DNAJ_2"/>
    <property type="match status" value="1"/>
</dbReference>
<dbReference type="GO" id="GO:0005829">
    <property type="term" value="C:cytosol"/>
    <property type="evidence" value="ECO:0000318"/>
    <property type="project" value="GO_Central"/>
</dbReference>
<dbReference type="Gene3D" id="1.10.287.110">
    <property type="entry name" value="DnaJ domain"/>
    <property type="match status" value="1"/>
</dbReference>
<dbReference type="GeneTree" id="ENSGT00940000166994"/>
<sequence length="380" mass="42890">NKSKEDKTLYDLLNVKPTCDQKEITEAFAQLEKKENRNSKLYKDGHVAYTTLSNPVKRNLYDLFNVVNGGHETAQDCYSCSKTLFENDIVKEYLRAEKNTRKNEVHHTVYASLEELFTGAKLSLNVNMEVACTKCALLNFVRTCPCVTSNNPVITAQCRLCHGSRVCKENCSVCKNTKIVQKNTRLSVIIEKGMKCGDTIRVTTGETIKGPGSTPLIVVVNIKEKKHPYFVRMGEDLHMQKEVNITEALCGCNFTVKQLDKRTLAVSSAGMVLSNGCEKCIKNEGMPQRHSQLSSERGNLIIHFSVKFPDKINKNILAELKEILPPLPAFEMPINPETEEYKLTDFDPAYKRDYCVRGQVFDDEKPDVKLKAKPSPCTHQ</sequence>
<keyword evidence="3" id="KW-0863">Zinc-finger</keyword>
<keyword evidence="4" id="KW-0862">Zinc</keyword>
<dbReference type="STRING" id="7719.ENSCINP00000025681"/>
<reference evidence="7" key="1">
    <citation type="journal article" date="2002" name="Science">
        <title>The draft genome of Ciona intestinalis: insights into chordate and vertebrate origins.</title>
        <authorList>
            <person name="Dehal P."/>
            <person name="Satou Y."/>
            <person name="Campbell R.K."/>
            <person name="Chapman J."/>
            <person name="Degnan B."/>
            <person name="De Tomaso A."/>
            <person name="Davidson B."/>
            <person name="Di Gregorio A."/>
            <person name="Gelpke M."/>
            <person name="Goodstein D.M."/>
            <person name="Harafuji N."/>
            <person name="Hastings K.E."/>
            <person name="Ho I."/>
            <person name="Hotta K."/>
            <person name="Huang W."/>
            <person name="Kawashima T."/>
            <person name="Lemaire P."/>
            <person name="Martinez D."/>
            <person name="Meinertzhagen I.A."/>
            <person name="Necula S."/>
            <person name="Nonaka M."/>
            <person name="Putnam N."/>
            <person name="Rash S."/>
            <person name="Saiga H."/>
            <person name="Satake M."/>
            <person name="Terry A."/>
            <person name="Yamada L."/>
            <person name="Wang H.G."/>
            <person name="Awazu S."/>
            <person name="Azumi K."/>
            <person name="Boore J."/>
            <person name="Branno M."/>
            <person name="Chin-Bow S."/>
            <person name="DeSantis R."/>
            <person name="Doyle S."/>
            <person name="Francino P."/>
            <person name="Keys D.N."/>
            <person name="Haga S."/>
            <person name="Hayashi H."/>
            <person name="Hino K."/>
            <person name="Imai K.S."/>
            <person name="Inaba K."/>
            <person name="Kano S."/>
            <person name="Kobayashi K."/>
            <person name="Kobayashi M."/>
            <person name="Lee B.I."/>
            <person name="Makabe K.W."/>
            <person name="Manohar C."/>
            <person name="Matassi G."/>
            <person name="Medina M."/>
            <person name="Mochizuki Y."/>
            <person name="Mount S."/>
            <person name="Morishita T."/>
            <person name="Miura S."/>
            <person name="Nakayama A."/>
            <person name="Nishizaka S."/>
            <person name="Nomoto H."/>
            <person name="Ohta F."/>
            <person name="Oishi K."/>
            <person name="Rigoutsos I."/>
            <person name="Sano M."/>
            <person name="Sasaki A."/>
            <person name="Sasakura Y."/>
            <person name="Shoguchi E."/>
            <person name="Shin-i T."/>
            <person name="Spagnuolo A."/>
            <person name="Stainier D."/>
            <person name="Suzuki M.M."/>
            <person name="Tassy O."/>
            <person name="Takatori N."/>
            <person name="Tokuoka M."/>
            <person name="Yagi K."/>
            <person name="Yoshizaki F."/>
            <person name="Wada S."/>
            <person name="Zhang C."/>
            <person name="Hyatt P.D."/>
            <person name="Larimer F."/>
            <person name="Detter C."/>
            <person name="Doggett N."/>
            <person name="Glavina T."/>
            <person name="Hawkins T."/>
            <person name="Richardson P."/>
            <person name="Lucas S."/>
            <person name="Kohara Y."/>
            <person name="Levine M."/>
            <person name="Satoh N."/>
            <person name="Rokhsar D.S."/>
        </authorList>
    </citation>
    <scope>NUCLEOTIDE SEQUENCE [LARGE SCALE GENOMIC DNA]</scope>
</reference>
<dbReference type="GO" id="GO:0042026">
    <property type="term" value="P:protein refolding"/>
    <property type="evidence" value="ECO:0000318"/>
    <property type="project" value="GO_Central"/>
</dbReference>
<dbReference type="GO" id="GO:0051082">
    <property type="term" value="F:unfolded protein binding"/>
    <property type="evidence" value="ECO:0007669"/>
    <property type="project" value="InterPro"/>
</dbReference>
<dbReference type="Proteomes" id="UP000008144">
    <property type="component" value="Chromosome 12"/>
</dbReference>
<dbReference type="GO" id="GO:0030544">
    <property type="term" value="F:Hsp70 protein binding"/>
    <property type="evidence" value="ECO:0007669"/>
    <property type="project" value="InterPro"/>
</dbReference>
<dbReference type="AlphaFoldDB" id="F6SQY7"/>
<dbReference type="GO" id="GO:0008270">
    <property type="term" value="F:zinc ion binding"/>
    <property type="evidence" value="ECO:0007669"/>
    <property type="project" value="UniProtKB-KW"/>
</dbReference>
<keyword evidence="7" id="KW-1185">Reference proteome</keyword>
<evidence type="ECO:0000256" key="2">
    <source>
        <dbReference type="ARBA" id="ARBA00022737"/>
    </source>
</evidence>
<dbReference type="PANTHER" id="PTHR43888">
    <property type="entry name" value="DNAJ-LIKE-2, ISOFORM A-RELATED"/>
    <property type="match status" value="1"/>
</dbReference>
<evidence type="ECO:0000256" key="4">
    <source>
        <dbReference type="ARBA" id="ARBA00022833"/>
    </source>
</evidence>
<reference evidence="6" key="2">
    <citation type="journal article" date="2008" name="Genome Biol.">
        <title>Improved genome assembly and evidence-based global gene model set for the chordate Ciona intestinalis: new insight into intron and operon populations.</title>
        <authorList>
            <person name="Satou Y."/>
            <person name="Mineta K."/>
            <person name="Ogasawara M."/>
            <person name="Sasakura Y."/>
            <person name="Shoguchi E."/>
            <person name="Ueno K."/>
            <person name="Yamada L."/>
            <person name="Matsumoto J."/>
            <person name="Wasserscheid J."/>
            <person name="Dewar K."/>
            <person name="Wiley G.B."/>
            <person name="Macmil S.L."/>
            <person name="Roe B.A."/>
            <person name="Zeller R.W."/>
            <person name="Hastings K.E."/>
            <person name="Lemaire P."/>
            <person name="Lindquist E."/>
            <person name="Endo T."/>
            <person name="Hotta K."/>
            <person name="Inaba K."/>
        </authorList>
    </citation>
    <scope>NUCLEOTIDE SEQUENCE [LARGE SCALE GENOMIC DNA]</scope>
    <source>
        <strain evidence="6">wild type</strain>
    </source>
</reference>
<keyword evidence="2" id="KW-0677">Repeat</keyword>
<dbReference type="InterPro" id="IPR036869">
    <property type="entry name" value="J_dom_sf"/>
</dbReference>
<dbReference type="InterPro" id="IPR001623">
    <property type="entry name" value="DnaJ_domain"/>
</dbReference>
<dbReference type="CDD" id="cd10747">
    <property type="entry name" value="DnaJ_C"/>
    <property type="match status" value="1"/>
</dbReference>
<dbReference type="InterPro" id="IPR002939">
    <property type="entry name" value="DnaJ_C"/>
</dbReference>
<dbReference type="GO" id="GO:0051087">
    <property type="term" value="F:protein-folding chaperone binding"/>
    <property type="evidence" value="ECO:0000318"/>
    <property type="project" value="GO_Central"/>
</dbReference>
<evidence type="ECO:0000313" key="7">
    <source>
        <dbReference type="Proteomes" id="UP000008144"/>
    </source>
</evidence>
<dbReference type="OMA" id="FCISIKE"/>
<dbReference type="InterPro" id="IPR008971">
    <property type="entry name" value="HSP40/DnaJ_pept-bd"/>
</dbReference>
<dbReference type="Gene3D" id="2.10.230.10">
    <property type="entry name" value="Heat shock protein DnaJ, cysteine-rich domain"/>
    <property type="match status" value="1"/>
</dbReference>
<dbReference type="FunFam" id="1.10.287.110:FF:000351">
    <property type="entry name" value="Uncharacterized protein"/>
    <property type="match status" value="1"/>
</dbReference>
<name>F6SQY7_CIOIN</name>
<keyword evidence="1" id="KW-0479">Metal-binding</keyword>
<evidence type="ECO:0000313" key="6">
    <source>
        <dbReference type="Ensembl" id="ENSCINP00000025681.2"/>
    </source>
</evidence>
<dbReference type="InterPro" id="IPR044713">
    <property type="entry name" value="DNJA1/2-like"/>
</dbReference>
<reference evidence="6" key="4">
    <citation type="submission" date="2025-09" db="UniProtKB">
        <authorList>
            <consortium name="Ensembl"/>
        </authorList>
    </citation>
    <scope>IDENTIFICATION</scope>
</reference>
<evidence type="ECO:0000259" key="5">
    <source>
        <dbReference type="PROSITE" id="PS50076"/>
    </source>
</evidence>
<accession>F6SQY7</accession>
<dbReference type="HOGENOM" id="CLU_728707_0_0_1"/>
<proteinExistence type="predicted"/>
<dbReference type="FunFam" id="2.60.260.20:FF:000003">
    <property type="entry name" value="DnaJ subfamily A member 2"/>
    <property type="match status" value="1"/>
</dbReference>
<dbReference type="GO" id="GO:0005737">
    <property type="term" value="C:cytoplasm"/>
    <property type="evidence" value="ECO:0000318"/>
    <property type="project" value="GO_Central"/>
</dbReference>
<dbReference type="Pfam" id="PF01556">
    <property type="entry name" value="DnaJ_C"/>
    <property type="match status" value="1"/>
</dbReference>
<dbReference type="Ensembl" id="ENSCINT00000025927.2">
    <property type="protein sequence ID" value="ENSCINP00000025681.2"/>
    <property type="gene ID" value="ENSCING00000014124.2"/>
</dbReference>
<dbReference type="EMBL" id="EAAA01001037">
    <property type="status" value="NOT_ANNOTATED_CDS"/>
    <property type="molecule type" value="Genomic_DNA"/>
</dbReference>
<dbReference type="InParanoid" id="F6SQY7"/>
<evidence type="ECO:0000256" key="1">
    <source>
        <dbReference type="ARBA" id="ARBA00022723"/>
    </source>
</evidence>
<feature type="domain" description="J" evidence="5">
    <location>
        <begin position="8"/>
        <end position="65"/>
    </location>
</feature>